<evidence type="ECO:0000313" key="2">
    <source>
        <dbReference type="EMBL" id="KXZ68520.1"/>
    </source>
</evidence>
<dbReference type="PANTHER" id="PTHR35569:SF1">
    <property type="entry name" value="CYANAMIDE HYDRATASE DDI2-RELATED"/>
    <property type="match status" value="1"/>
</dbReference>
<evidence type="ECO:0000259" key="1">
    <source>
        <dbReference type="Pfam" id="PF01966"/>
    </source>
</evidence>
<dbReference type="PATRIC" id="fig|52133.19.peg.3296"/>
<dbReference type="Pfam" id="PF01966">
    <property type="entry name" value="HD"/>
    <property type="match status" value="1"/>
</dbReference>
<dbReference type="CDD" id="cd00077">
    <property type="entry name" value="HDc"/>
    <property type="match status" value="1"/>
</dbReference>
<dbReference type="InterPro" id="IPR006674">
    <property type="entry name" value="HD_domain"/>
</dbReference>
<comment type="caution">
    <text evidence="2">The sequence shown here is derived from an EMBL/GenBank/DDBJ whole genome shotgun (WGS) entry which is preliminary data.</text>
</comment>
<dbReference type="Proteomes" id="UP000075544">
    <property type="component" value="Unassembled WGS sequence"/>
</dbReference>
<gene>
    <name evidence="2" type="ORF">AVENLUH13518_03248</name>
</gene>
<organism evidence="2 3">
    <name type="scientific">Acinetobacter venetianus</name>
    <dbReference type="NCBI Taxonomy" id="52133"/>
    <lineage>
        <taxon>Bacteria</taxon>
        <taxon>Pseudomonadati</taxon>
        <taxon>Pseudomonadota</taxon>
        <taxon>Gammaproteobacteria</taxon>
        <taxon>Moraxellales</taxon>
        <taxon>Moraxellaceae</taxon>
        <taxon>Acinetobacter</taxon>
    </lineage>
</organism>
<accession>A0A150HPS3</accession>
<sequence>MRFTVKTKIRVITLILWVIKMHIGRQSWMAQTLGDLSLKDRMQLLSHSLFPVLKQSIKMYALAGRTQSNAWLGLSVEDLILPDSIDVKHAIEKMQSCSSITLQNHCLRTWHYAVAFAKMHDLKHDHELLAVSCLLHDLGMTEQHYQHHETCRCFAGQGAYAAKDWSIEQGWQIPRADQLFDAISMHMNPYVAVDDGVEAHLLQQAASCDVIGSRGFEFSPQFRQQLFHQYPRLDFNQHMIEFTQHEAFTRPQSRTVMLVQSGFKHLVNLNPYLEKAGQ</sequence>
<dbReference type="AlphaFoldDB" id="A0A150HPS3"/>
<feature type="domain" description="HD" evidence="1">
    <location>
        <begin position="104"/>
        <end position="191"/>
    </location>
</feature>
<evidence type="ECO:0000313" key="3">
    <source>
        <dbReference type="Proteomes" id="UP000075544"/>
    </source>
</evidence>
<dbReference type="PANTHER" id="PTHR35569">
    <property type="entry name" value="CYANAMIDE HYDRATASE DDI2-RELATED"/>
    <property type="match status" value="1"/>
</dbReference>
<dbReference type="Gene3D" id="1.10.3210.10">
    <property type="entry name" value="Hypothetical protein af1432"/>
    <property type="match status" value="1"/>
</dbReference>
<dbReference type="InterPro" id="IPR003607">
    <property type="entry name" value="HD/PDEase_dom"/>
</dbReference>
<proteinExistence type="predicted"/>
<protein>
    <submittedName>
        <fullName evidence="2">HD domain protein</fullName>
    </submittedName>
</protein>
<dbReference type="SUPFAM" id="SSF109604">
    <property type="entry name" value="HD-domain/PDEase-like"/>
    <property type="match status" value="1"/>
</dbReference>
<name>A0A150HPS3_9GAMM</name>
<reference evidence="2 3" key="1">
    <citation type="journal article" date="2016" name="Sci. Rep.">
        <title>Genomic and phenotypic characterization of the species Acinetobacter venetianus.</title>
        <authorList>
            <person name="Fondi M."/>
            <person name="Maida I."/>
            <person name="Perrin E."/>
            <person name="Orlandini V."/>
            <person name="La Torre L."/>
            <person name="Bosi E."/>
            <person name="Negroni A."/>
            <person name="Zanaroli G."/>
            <person name="Fava F."/>
            <person name="Decorosi F."/>
            <person name="Giovannetti L."/>
            <person name="Viti C."/>
            <person name="Vaneechoutte M."/>
            <person name="Dijkshoorn L."/>
            <person name="Fani R."/>
        </authorList>
    </citation>
    <scope>NUCLEOTIDE SEQUENCE [LARGE SCALE GENOMIC DNA]</scope>
    <source>
        <strain evidence="2 3">LUH13518</strain>
    </source>
</reference>
<dbReference type="EMBL" id="JRHX01000092">
    <property type="protein sequence ID" value="KXZ68520.1"/>
    <property type="molecule type" value="Genomic_DNA"/>
</dbReference>